<comment type="function">
    <text evidence="5">Effector that suppresses plant defense responses during pathogen infection.</text>
</comment>
<keyword evidence="3 5" id="KW-0964">Secreted</keyword>
<keyword evidence="4 5" id="KW-0732">Signal</keyword>
<evidence type="ECO:0000313" key="7">
    <source>
        <dbReference type="Proteomes" id="UP000198211"/>
    </source>
</evidence>
<dbReference type="EMBL" id="NBNE01002322">
    <property type="protein sequence ID" value="OWZ10812.1"/>
    <property type="molecule type" value="Genomic_DNA"/>
</dbReference>
<name>A0A225VZP7_9STRA</name>
<protein>
    <recommendedName>
        <fullName evidence="5">RxLR effector protein</fullName>
    </recommendedName>
</protein>
<dbReference type="InterPro" id="IPR031825">
    <property type="entry name" value="RXLR"/>
</dbReference>
<dbReference type="Pfam" id="PF16810">
    <property type="entry name" value="RXLR"/>
    <property type="match status" value="1"/>
</dbReference>
<evidence type="ECO:0000256" key="5">
    <source>
        <dbReference type="RuleBase" id="RU367124"/>
    </source>
</evidence>
<accession>A0A225VZP7</accession>
<comment type="similarity">
    <text evidence="2 5">Belongs to the RxLR effector family.</text>
</comment>
<comment type="domain">
    <text evidence="5">The RxLR-dEER motif acts to carry the protein into the host cell cytoplasm through binding to cell surface phosphatidylinositol-3-phosphate.</text>
</comment>
<feature type="signal peptide" evidence="5">
    <location>
        <begin position="1"/>
        <end position="22"/>
    </location>
</feature>
<evidence type="ECO:0000256" key="2">
    <source>
        <dbReference type="ARBA" id="ARBA00010400"/>
    </source>
</evidence>
<dbReference type="AlphaFoldDB" id="A0A225VZP7"/>
<sequence>MHLSQVVVVAAASFLFASKAIAVTADTNQAKISMVARGGPSQRLLRYKPVKDDSYDIDDLDDLGETEERGFTSDLQALARSWSLSYDDIAAGTQRLTHDQQKEWTAIVNKAITKSQRKNREAYNAKWRKENGYERRV</sequence>
<comment type="caution">
    <text evidence="6">The sequence shown here is derived from an EMBL/GenBank/DDBJ whole genome shotgun (WGS) entry which is preliminary data.</text>
</comment>
<comment type="subcellular location">
    <subcellularLocation>
        <location evidence="1 5">Secreted</location>
    </subcellularLocation>
</comment>
<reference evidence="7" key="1">
    <citation type="submission" date="2017-03" db="EMBL/GenBank/DDBJ databases">
        <title>Phytopthora megakarya and P. palmivora, two closely related causual agents of cacao black pod achieved similar genome size and gene model numbers by different mechanisms.</title>
        <authorList>
            <person name="Ali S."/>
            <person name="Shao J."/>
            <person name="Larry D.J."/>
            <person name="Kronmiller B."/>
            <person name="Shen D."/>
            <person name="Strem M.D."/>
            <person name="Melnick R.L."/>
            <person name="Guiltinan M.J."/>
            <person name="Tyler B.M."/>
            <person name="Meinhardt L.W."/>
            <person name="Bailey B.A."/>
        </authorList>
    </citation>
    <scope>NUCLEOTIDE SEQUENCE [LARGE SCALE GENOMIC DNA]</scope>
    <source>
        <strain evidence="7">zdho120</strain>
    </source>
</reference>
<feature type="chain" id="PRO_5044996346" description="RxLR effector protein" evidence="5">
    <location>
        <begin position="23"/>
        <end position="137"/>
    </location>
</feature>
<keyword evidence="7" id="KW-1185">Reference proteome</keyword>
<proteinExistence type="inferred from homology"/>
<gene>
    <name evidence="6" type="ORF">PHMEG_00016275</name>
</gene>
<dbReference type="Proteomes" id="UP000198211">
    <property type="component" value="Unassembled WGS sequence"/>
</dbReference>
<evidence type="ECO:0000256" key="3">
    <source>
        <dbReference type="ARBA" id="ARBA00022525"/>
    </source>
</evidence>
<evidence type="ECO:0000313" key="6">
    <source>
        <dbReference type="EMBL" id="OWZ10812.1"/>
    </source>
</evidence>
<evidence type="ECO:0000256" key="4">
    <source>
        <dbReference type="ARBA" id="ARBA00022729"/>
    </source>
</evidence>
<organism evidence="6 7">
    <name type="scientific">Phytophthora megakarya</name>
    <dbReference type="NCBI Taxonomy" id="4795"/>
    <lineage>
        <taxon>Eukaryota</taxon>
        <taxon>Sar</taxon>
        <taxon>Stramenopiles</taxon>
        <taxon>Oomycota</taxon>
        <taxon>Peronosporomycetes</taxon>
        <taxon>Peronosporales</taxon>
        <taxon>Peronosporaceae</taxon>
        <taxon>Phytophthora</taxon>
    </lineage>
</organism>
<evidence type="ECO:0000256" key="1">
    <source>
        <dbReference type="ARBA" id="ARBA00004613"/>
    </source>
</evidence>